<dbReference type="PRINTS" id="PR00081">
    <property type="entry name" value="GDHRDH"/>
</dbReference>
<evidence type="ECO:0000256" key="1">
    <source>
        <dbReference type="ARBA" id="ARBA00006484"/>
    </source>
</evidence>
<evidence type="ECO:0000256" key="2">
    <source>
        <dbReference type="ARBA" id="ARBA00012948"/>
    </source>
</evidence>
<comment type="caution">
    <text evidence="6">The sequence shown here is derived from an EMBL/GenBank/DDBJ whole genome shotgun (WGS) entry which is preliminary data.</text>
</comment>
<evidence type="ECO:0000313" key="7">
    <source>
        <dbReference type="Proteomes" id="UP001358417"/>
    </source>
</evidence>
<dbReference type="InterPro" id="IPR050259">
    <property type="entry name" value="SDR"/>
</dbReference>
<organism evidence="6 7">
    <name type="scientific">Exophiala bonariae</name>
    <dbReference type="NCBI Taxonomy" id="1690606"/>
    <lineage>
        <taxon>Eukaryota</taxon>
        <taxon>Fungi</taxon>
        <taxon>Dikarya</taxon>
        <taxon>Ascomycota</taxon>
        <taxon>Pezizomycotina</taxon>
        <taxon>Eurotiomycetes</taxon>
        <taxon>Chaetothyriomycetidae</taxon>
        <taxon>Chaetothyriales</taxon>
        <taxon>Herpotrichiellaceae</taxon>
        <taxon>Exophiala</taxon>
    </lineage>
</organism>
<dbReference type="PROSITE" id="PS00061">
    <property type="entry name" value="ADH_SHORT"/>
    <property type="match status" value="1"/>
</dbReference>
<accession>A0AAV9NKG1</accession>
<protein>
    <recommendedName>
        <fullName evidence="2">3-oxoacyl-[acyl-carrier-protein] reductase</fullName>
        <ecNumber evidence="2">1.1.1.100</ecNumber>
    </recommendedName>
</protein>
<dbReference type="Pfam" id="PF00106">
    <property type="entry name" value="adh_short"/>
    <property type="match status" value="1"/>
</dbReference>
<dbReference type="GeneID" id="89980520"/>
<name>A0AAV9NKG1_9EURO</name>
<dbReference type="Gene3D" id="3.40.50.720">
    <property type="entry name" value="NAD(P)-binding Rossmann-like Domain"/>
    <property type="match status" value="1"/>
</dbReference>
<dbReference type="PANTHER" id="PTHR42879:SF2">
    <property type="entry name" value="3-OXOACYL-[ACYL-CARRIER-PROTEIN] REDUCTASE FABG"/>
    <property type="match status" value="1"/>
</dbReference>
<sequence length="251" mass="26147">MAGAGTSKPPLALVTGATGGIGYATSLALGRLGYCVAVHYNSAVETATTLVNELQLLGVKAAAFQANLSSYDETRRLHGEVVKNLGHPSILFNNAGVTQGKSGVKDISEITIDDFEATWRTNCGTGFLLTQLCIPAMVSSSWGRVIFCSSVAGFTGGVVGPHYASSKSAIHGLVHWLANAYGKSGITVNGVAPALIEETKMLPGSNSELSAKIPIGRLGKPEEIAETVVWIVKTGYVHNKVVAVDGGMFIQ</sequence>
<comment type="catalytic activity">
    <reaction evidence="5">
        <text>a (3R)-hydroxyacyl-[ACP] + NADP(+) = a 3-oxoacyl-[ACP] + NADPH + H(+)</text>
        <dbReference type="Rhea" id="RHEA:17397"/>
        <dbReference type="Rhea" id="RHEA-COMP:9916"/>
        <dbReference type="Rhea" id="RHEA-COMP:9945"/>
        <dbReference type="ChEBI" id="CHEBI:15378"/>
        <dbReference type="ChEBI" id="CHEBI:57783"/>
        <dbReference type="ChEBI" id="CHEBI:58349"/>
        <dbReference type="ChEBI" id="CHEBI:78776"/>
        <dbReference type="ChEBI" id="CHEBI:78827"/>
        <dbReference type="EC" id="1.1.1.100"/>
    </reaction>
</comment>
<proteinExistence type="inferred from homology"/>
<gene>
    <name evidence="6" type="ORF">LTR84_012373</name>
</gene>
<dbReference type="RefSeq" id="XP_064708557.1">
    <property type="nucleotide sequence ID" value="XM_064855897.1"/>
</dbReference>
<keyword evidence="3" id="KW-0521">NADP</keyword>
<evidence type="ECO:0000256" key="3">
    <source>
        <dbReference type="ARBA" id="ARBA00022857"/>
    </source>
</evidence>
<evidence type="ECO:0000313" key="6">
    <source>
        <dbReference type="EMBL" id="KAK5056841.1"/>
    </source>
</evidence>
<dbReference type="FunFam" id="3.40.50.720:FF:000173">
    <property type="entry name" value="3-oxoacyl-[acyl-carrier protein] reductase"/>
    <property type="match status" value="1"/>
</dbReference>
<keyword evidence="7" id="KW-1185">Reference proteome</keyword>
<keyword evidence="4" id="KW-0560">Oxidoreductase</keyword>
<comment type="similarity">
    <text evidence="1">Belongs to the short-chain dehydrogenases/reductases (SDR) family.</text>
</comment>
<dbReference type="GO" id="GO:0004316">
    <property type="term" value="F:3-oxoacyl-[acyl-carrier-protein] reductase (NADPH) activity"/>
    <property type="evidence" value="ECO:0007669"/>
    <property type="project" value="UniProtKB-EC"/>
</dbReference>
<dbReference type="InterPro" id="IPR002347">
    <property type="entry name" value="SDR_fam"/>
</dbReference>
<dbReference type="EC" id="1.1.1.100" evidence="2"/>
<dbReference type="Proteomes" id="UP001358417">
    <property type="component" value="Unassembled WGS sequence"/>
</dbReference>
<dbReference type="SUPFAM" id="SSF51735">
    <property type="entry name" value="NAD(P)-binding Rossmann-fold domains"/>
    <property type="match status" value="1"/>
</dbReference>
<evidence type="ECO:0000256" key="4">
    <source>
        <dbReference type="ARBA" id="ARBA00023002"/>
    </source>
</evidence>
<dbReference type="PANTHER" id="PTHR42879">
    <property type="entry name" value="3-OXOACYL-(ACYL-CARRIER-PROTEIN) REDUCTASE"/>
    <property type="match status" value="1"/>
</dbReference>
<dbReference type="AlphaFoldDB" id="A0AAV9NKG1"/>
<dbReference type="InterPro" id="IPR020904">
    <property type="entry name" value="Sc_DH/Rdtase_CS"/>
</dbReference>
<dbReference type="CDD" id="cd05233">
    <property type="entry name" value="SDR_c"/>
    <property type="match status" value="1"/>
</dbReference>
<dbReference type="InterPro" id="IPR036291">
    <property type="entry name" value="NAD(P)-bd_dom_sf"/>
</dbReference>
<dbReference type="GO" id="GO:0032787">
    <property type="term" value="P:monocarboxylic acid metabolic process"/>
    <property type="evidence" value="ECO:0007669"/>
    <property type="project" value="UniProtKB-ARBA"/>
</dbReference>
<reference evidence="6 7" key="1">
    <citation type="submission" date="2023-08" db="EMBL/GenBank/DDBJ databases">
        <title>Black Yeasts Isolated from many extreme environments.</title>
        <authorList>
            <person name="Coleine C."/>
            <person name="Stajich J.E."/>
            <person name="Selbmann L."/>
        </authorList>
    </citation>
    <scope>NUCLEOTIDE SEQUENCE [LARGE SCALE GENOMIC DNA]</scope>
    <source>
        <strain evidence="6 7">CCFEE 5792</strain>
    </source>
</reference>
<evidence type="ECO:0000256" key="5">
    <source>
        <dbReference type="ARBA" id="ARBA00048508"/>
    </source>
</evidence>
<dbReference type="EMBL" id="JAVRRD010000007">
    <property type="protein sequence ID" value="KAK5056841.1"/>
    <property type="molecule type" value="Genomic_DNA"/>
</dbReference>